<proteinExistence type="predicted"/>
<feature type="region of interest" description="Disordered" evidence="1">
    <location>
        <begin position="62"/>
        <end position="91"/>
    </location>
</feature>
<evidence type="ECO:0000313" key="2">
    <source>
        <dbReference type="EMBL" id="ATP09632.1"/>
    </source>
</evidence>
<dbReference type="Proteomes" id="UP000222916">
    <property type="component" value="Chromosome"/>
</dbReference>
<dbReference type="EMBL" id="CP022426">
    <property type="protein sequence ID" value="ATP09632.1"/>
    <property type="molecule type" value="Genomic_DNA"/>
</dbReference>
<evidence type="ECO:0000313" key="3">
    <source>
        <dbReference type="Proteomes" id="UP000222916"/>
    </source>
</evidence>
<reference evidence="3" key="1">
    <citation type="journal article" date="2018" name="BMC Genomics">
        <title>The complete and fully assembled genome sequence of Aeromonas salmonicida subsp. pectinolytica and its comparative analysis with other Aeromonas species: investigation of the mobilome in environmental and pathogenic strains.</title>
        <authorList>
            <person name="Pfeiffer F."/>
            <person name="Zamora-Lagos M.A."/>
            <person name="Blettinger M."/>
            <person name="Yeroslaviz A."/>
            <person name="Dahl A."/>
            <person name="Gruber S."/>
            <person name="Habermann B.H."/>
        </authorList>
    </citation>
    <scope>NUCLEOTIDE SEQUENCE [LARGE SCALE GENOMIC DNA]</scope>
    <source>
        <strain evidence="3">34mel</strain>
    </source>
</reference>
<feature type="region of interest" description="Disordered" evidence="1">
    <location>
        <begin position="1"/>
        <end position="24"/>
    </location>
</feature>
<gene>
    <name evidence="2" type="ORF">Asalp_24860</name>
</gene>
<organism evidence="2 3">
    <name type="scientific">Aeromonas salmonicida subsp. pectinolytica 34mel</name>
    <dbReference type="NCBI Taxonomy" id="1324960"/>
    <lineage>
        <taxon>Bacteria</taxon>
        <taxon>Pseudomonadati</taxon>
        <taxon>Pseudomonadota</taxon>
        <taxon>Gammaproteobacteria</taxon>
        <taxon>Aeromonadales</taxon>
        <taxon>Aeromonadaceae</taxon>
        <taxon>Aeromonas</taxon>
    </lineage>
</organism>
<feature type="compositionally biased region" description="Basic and acidic residues" evidence="1">
    <location>
        <begin position="11"/>
        <end position="24"/>
    </location>
</feature>
<protein>
    <submittedName>
        <fullName evidence="2">Uncharacterized protein</fullName>
    </submittedName>
</protein>
<name>A0A2D1QHC2_AERSA</name>
<dbReference type="AlphaFoldDB" id="A0A2D1QHC2"/>
<sequence>MPPNPKTPCIQEHDGSRVRGTTHGEHKQNLLFVSTSASLIHAFSRRPNQSALSLRLMHTPTGRLPKYAEDPRPAPAGSCGGNQNDKITRTQ</sequence>
<accession>A0A2D1QHC2</accession>
<evidence type="ECO:0000256" key="1">
    <source>
        <dbReference type="SAM" id="MobiDB-lite"/>
    </source>
</evidence>